<feature type="domain" description="RNA polymerase sigma factor 70 region 4 type 2" evidence="8">
    <location>
        <begin position="106"/>
        <end position="152"/>
    </location>
</feature>
<dbReference type="PANTHER" id="PTHR43133:SF8">
    <property type="entry name" value="RNA POLYMERASE SIGMA FACTOR HI_1459-RELATED"/>
    <property type="match status" value="1"/>
</dbReference>
<evidence type="ECO:0000259" key="8">
    <source>
        <dbReference type="Pfam" id="PF08281"/>
    </source>
</evidence>
<evidence type="ECO:0000259" key="7">
    <source>
        <dbReference type="Pfam" id="PF04542"/>
    </source>
</evidence>
<dbReference type="InterPro" id="IPR014284">
    <property type="entry name" value="RNA_pol_sigma-70_dom"/>
</dbReference>
<evidence type="ECO:0000256" key="4">
    <source>
        <dbReference type="ARBA" id="ARBA00023125"/>
    </source>
</evidence>
<dbReference type="InterPro" id="IPR013249">
    <property type="entry name" value="RNA_pol_sigma70_r4_t2"/>
</dbReference>
<keyword evidence="4" id="KW-0238">DNA-binding</keyword>
<organism evidence="9 10">
    <name type="scientific">Candidatus Phosphoribacter hodrii</name>
    <dbReference type="NCBI Taxonomy" id="2953743"/>
    <lineage>
        <taxon>Bacteria</taxon>
        <taxon>Bacillati</taxon>
        <taxon>Actinomycetota</taxon>
        <taxon>Actinomycetes</taxon>
        <taxon>Micrococcales</taxon>
        <taxon>Dermatophilaceae</taxon>
        <taxon>Candidatus Phosphoribacter</taxon>
    </lineage>
</organism>
<dbReference type="Pfam" id="PF04542">
    <property type="entry name" value="Sigma70_r2"/>
    <property type="match status" value="1"/>
</dbReference>
<evidence type="ECO:0000256" key="5">
    <source>
        <dbReference type="ARBA" id="ARBA00023163"/>
    </source>
</evidence>
<dbReference type="Gene3D" id="1.10.1740.10">
    <property type="match status" value="1"/>
</dbReference>
<dbReference type="Pfam" id="PF08281">
    <property type="entry name" value="Sigma70_r4_2"/>
    <property type="match status" value="1"/>
</dbReference>
<gene>
    <name evidence="9" type="ORF">IPI13_13970</name>
</gene>
<evidence type="ECO:0000256" key="2">
    <source>
        <dbReference type="ARBA" id="ARBA00023015"/>
    </source>
</evidence>
<evidence type="ECO:0000313" key="9">
    <source>
        <dbReference type="EMBL" id="MBK7274215.1"/>
    </source>
</evidence>
<dbReference type="AlphaFoldDB" id="A0A935IL98"/>
<name>A0A935IL98_9MICO</name>
<keyword evidence="3" id="KW-0731">Sigma factor</keyword>
<dbReference type="InterPro" id="IPR039425">
    <property type="entry name" value="RNA_pol_sigma-70-like"/>
</dbReference>
<evidence type="ECO:0000256" key="3">
    <source>
        <dbReference type="ARBA" id="ARBA00023082"/>
    </source>
</evidence>
<proteinExistence type="inferred from homology"/>
<dbReference type="SUPFAM" id="SSF88946">
    <property type="entry name" value="Sigma2 domain of RNA polymerase sigma factors"/>
    <property type="match status" value="1"/>
</dbReference>
<dbReference type="Gene3D" id="1.10.10.10">
    <property type="entry name" value="Winged helix-like DNA-binding domain superfamily/Winged helix DNA-binding domain"/>
    <property type="match status" value="1"/>
</dbReference>
<keyword evidence="5" id="KW-0804">Transcription</keyword>
<dbReference type="Proteomes" id="UP000726105">
    <property type="component" value="Unassembled WGS sequence"/>
</dbReference>
<feature type="region of interest" description="Disordered" evidence="6">
    <location>
        <begin position="70"/>
        <end position="100"/>
    </location>
</feature>
<comment type="similarity">
    <text evidence="1">Belongs to the sigma-70 factor family. ECF subfamily.</text>
</comment>
<keyword evidence="2" id="KW-0805">Transcription regulation</keyword>
<dbReference type="InterPro" id="IPR007627">
    <property type="entry name" value="RNA_pol_sigma70_r2"/>
</dbReference>
<accession>A0A935IL98</accession>
<sequence length="160" mass="17201">MTLPPFQLLVDAHWRDVARLAHALVGPDDGDDVAQQAWLQAWAAYPSLTSATNLRGWLFTVTYRCATDAHRGRGRRPVPVEDPSLAAAERPAVDPPATASDESGVWQIVATLPPRQREAVALRYVADLDHAAIAAALGTSTAMSRRLVSDALGSLRKALS</sequence>
<evidence type="ECO:0000256" key="1">
    <source>
        <dbReference type="ARBA" id="ARBA00010641"/>
    </source>
</evidence>
<dbReference type="CDD" id="cd06171">
    <property type="entry name" value="Sigma70_r4"/>
    <property type="match status" value="1"/>
</dbReference>
<dbReference type="SUPFAM" id="SSF88659">
    <property type="entry name" value="Sigma3 and sigma4 domains of RNA polymerase sigma factors"/>
    <property type="match status" value="1"/>
</dbReference>
<dbReference type="GO" id="GO:0016987">
    <property type="term" value="F:sigma factor activity"/>
    <property type="evidence" value="ECO:0007669"/>
    <property type="project" value="UniProtKB-KW"/>
</dbReference>
<reference evidence="9 10" key="1">
    <citation type="submission" date="2020-10" db="EMBL/GenBank/DDBJ databases">
        <title>Connecting structure to function with the recovery of over 1000 high-quality activated sludge metagenome-assembled genomes encoding full-length rRNA genes using long-read sequencing.</title>
        <authorList>
            <person name="Singleton C.M."/>
            <person name="Petriglieri F."/>
            <person name="Kristensen J.M."/>
            <person name="Kirkegaard R.H."/>
            <person name="Michaelsen T.Y."/>
            <person name="Andersen M.H."/>
            <person name="Karst S.M."/>
            <person name="Dueholm M.S."/>
            <person name="Nielsen P.H."/>
            <person name="Albertsen M."/>
        </authorList>
    </citation>
    <scope>NUCLEOTIDE SEQUENCE [LARGE SCALE GENOMIC DNA]</scope>
    <source>
        <strain evidence="9">Ega_18-Q3-R5-49_MAXAC.001</strain>
    </source>
</reference>
<dbReference type="GO" id="GO:0006352">
    <property type="term" value="P:DNA-templated transcription initiation"/>
    <property type="evidence" value="ECO:0007669"/>
    <property type="project" value="InterPro"/>
</dbReference>
<dbReference type="InterPro" id="IPR013324">
    <property type="entry name" value="RNA_pol_sigma_r3/r4-like"/>
</dbReference>
<dbReference type="PANTHER" id="PTHR43133">
    <property type="entry name" value="RNA POLYMERASE ECF-TYPE SIGMA FACTO"/>
    <property type="match status" value="1"/>
</dbReference>
<protein>
    <submittedName>
        <fullName evidence="9">Sigma-70 family RNA polymerase sigma factor</fullName>
    </submittedName>
</protein>
<dbReference type="InterPro" id="IPR013325">
    <property type="entry name" value="RNA_pol_sigma_r2"/>
</dbReference>
<evidence type="ECO:0000256" key="6">
    <source>
        <dbReference type="SAM" id="MobiDB-lite"/>
    </source>
</evidence>
<feature type="domain" description="RNA polymerase sigma-70 region 2" evidence="7">
    <location>
        <begin position="9"/>
        <end position="76"/>
    </location>
</feature>
<dbReference type="InterPro" id="IPR036388">
    <property type="entry name" value="WH-like_DNA-bd_sf"/>
</dbReference>
<comment type="caution">
    <text evidence="9">The sequence shown here is derived from an EMBL/GenBank/DDBJ whole genome shotgun (WGS) entry which is preliminary data.</text>
</comment>
<evidence type="ECO:0000313" key="10">
    <source>
        <dbReference type="Proteomes" id="UP000726105"/>
    </source>
</evidence>
<dbReference type="EMBL" id="JADJIB010000005">
    <property type="protein sequence ID" value="MBK7274215.1"/>
    <property type="molecule type" value="Genomic_DNA"/>
</dbReference>
<dbReference type="GO" id="GO:0003677">
    <property type="term" value="F:DNA binding"/>
    <property type="evidence" value="ECO:0007669"/>
    <property type="project" value="UniProtKB-KW"/>
</dbReference>
<dbReference type="NCBIfam" id="TIGR02937">
    <property type="entry name" value="sigma70-ECF"/>
    <property type="match status" value="1"/>
</dbReference>